<dbReference type="EMBL" id="MU006023">
    <property type="protein sequence ID" value="KAF2857923.1"/>
    <property type="molecule type" value="Genomic_DNA"/>
</dbReference>
<sequence>QTYRPKHQVVINKCYPRLPKNSTIDAKPNGSELSALCFYMANRPVKLPKVASYLERRTAREVAKQQSAPVLVTLQILSALMQINVVDGSALALIAPYLMRILSLILSRAVDVSLFEASCATWDVFCQHQDMAVLEGKSEYKLLYEQVLRQYASLGSKHTGKRLGSSTSPVEAQTAMRLRRVGLSALLSVLRSETLALESAQVLHDTIVPAVISNLRGDAKSLSRLFARAREGEEEQKSPRASMAANRDEVPADPRAAEGSIKDADDLEEEKAALMAVACLKAIFNTSCKPLLHAGAGATLEVLGRDPDSQAWAVELFAQCAAWTAVQDRFLVVVVAINRVGQLENMRQQYLLLAIIEHIFHSDLNLIGLSIMDVLLGLLSQTARILREGSESNPAMLEMLQKCVAHLATHVYYQEQITDMVSAILTRLKS</sequence>
<feature type="compositionally biased region" description="Basic and acidic residues" evidence="2">
    <location>
        <begin position="246"/>
        <end position="258"/>
    </location>
</feature>
<gene>
    <name evidence="3" type="ORF">K470DRAFT_200913</name>
</gene>
<protein>
    <submittedName>
        <fullName evidence="3">Uncharacterized protein</fullName>
    </submittedName>
</protein>
<name>A0A6A7BRT6_9PEZI</name>
<dbReference type="InterPro" id="IPR039786">
    <property type="entry name" value="EFR3"/>
</dbReference>
<organism evidence="3 4">
    <name type="scientific">Piedraia hortae CBS 480.64</name>
    <dbReference type="NCBI Taxonomy" id="1314780"/>
    <lineage>
        <taxon>Eukaryota</taxon>
        <taxon>Fungi</taxon>
        <taxon>Dikarya</taxon>
        <taxon>Ascomycota</taxon>
        <taxon>Pezizomycotina</taxon>
        <taxon>Dothideomycetes</taxon>
        <taxon>Dothideomycetidae</taxon>
        <taxon>Capnodiales</taxon>
        <taxon>Piedraiaceae</taxon>
        <taxon>Piedraia</taxon>
    </lineage>
</organism>
<dbReference type="OrthoDB" id="19232at2759"/>
<dbReference type="GO" id="GO:0072659">
    <property type="term" value="P:protein localization to plasma membrane"/>
    <property type="evidence" value="ECO:0007669"/>
    <property type="project" value="InterPro"/>
</dbReference>
<evidence type="ECO:0000256" key="2">
    <source>
        <dbReference type="SAM" id="MobiDB-lite"/>
    </source>
</evidence>
<evidence type="ECO:0000313" key="3">
    <source>
        <dbReference type="EMBL" id="KAF2857923.1"/>
    </source>
</evidence>
<comment type="similarity">
    <text evidence="1">Belongs to the EFR3 family.</text>
</comment>
<dbReference type="GO" id="GO:0005886">
    <property type="term" value="C:plasma membrane"/>
    <property type="evidence" value="ECO:0007669"/>
    <property type="project" value="TreeGrafter"/>
</dbReference>
<dbReference type="PANTHER" id="PTHR47766:SF1">
    <property type="entry name" value="PROTEIN EFR3"/>
    <property type="match status" value="1"/>
</dbReference>
<dbReference type="PANTHER" id="PTHR47766">
    <property type="entry name" value="PROTEIN EFR3"/>
    <property type="match status" value="1"/>
</dbReference>
<feature type="region of interest" description="Disordered" evidence="2">
    <location>
        <begin position="230"/>
        <end position="258"/>
    </location>
</feature>
<dbReference type="Pfam" id="PF21072">
    <property type="entry name" value="EFR3"/>
    <property type="match status" value="2"/>
</dbReference>
<evidence type="ECO:0000313" key="4">
    <source>
        <dbReference type="Proteomes" id="UP000799421"/>
    </source>
</evidence>
<feature type="non-terminal residue" evidence="3">
    <location>
        <position position="430"/>
    </location>
</feature>
<accession>A0A6A7BRT6</accession>
<evidence type="ECO:0000256" key="1">
    <source>
        <dbReference type="ARBA" id="ARBA00010216"/>
    </source>
</evidence>
<dbReference type="AlphaFoldDB" id="A0A6A7BRT6"/>
<dbReference type="Proteomes" id="UP000799421">
    <property type="component" value="Unassembled WGS sequence"/>
</dbReference>
<reference evidence="3" key="1">
    <citation type="journal article" date="2020" name="Stud. Mycol.">
        <title>101 Dothideomycetes genomes: a test case for predicting lifestyles and emergence of pathogens.</title>
        <authorList>
            <person name="Haridas S."/>
            <person name="Albert R."/>
            <person name="Binder M."/>
            <person name="Bloem J."/>
            <person name="Labutti K."/>
            <person name="Salamov A."/>
            <person name="Andreopoulos B."/>
            <person name="Baker S."/>
            <person name="Barry K."/>
            <person name="Bills G."/>
            <person name="Bluhm B."/>
            <person name="Cannon C."/>
            <person name="Castanera R."/>
            <person name="Culley D."/>
            <person name="Daum C."/>
            <person name="Ezra D."/>
            <person name="Gonzalez J."/>
            <person name="Henrissat B."/>
            <person name="Kuo A."/>
            <person name="Liang C."/>
            <person name="Lipzen A."/>
            <person name="Lutzoni F."/>
            <person name="Magnuson J."/>
            <person name="Mondo S."/>
            <person name="Nolan M."/>
            <person name="Ohm R."/>
            <person name="Pangilinan J."/>
            <person name="Park H.-J."/>
            <person name="Ramirez L."/>
            <person name="Alfaro M."/>
            <person name="Sun H."/>
            <person name="Tritt A."/>
            <person name="Yoshinaga Y."/>
            <person name="Zwiers L.-H."/>
            <person name="Turgeon B."/>
            <person name="Goodwin S."/>
            <person name="Spatafora J."/>
            <person name="Crous P."/>
            <person name="Grigoriev I."/>
        </authorList>
    </citation>
    <scope>NUCLEOTIDE SEQUENCE</scope>
    <source>
        <strain evidence="3">CBS 480.64</strain>
    </source>
</reference>
<proteinExistence type="inferred from homology"/>
<keyword evidence="4" id="KW-1185">Reference proteome</keyword>
<feature type="non-terminal residue" evidence="3">
    <location>
        <position position="1"/>
    </location>
</feature>
<dbReference type="InterPro" id="IPR049150">
    <property type="entry name" value="EFR3_HEAT-like_rpt"/>
</dbReference>